<organism evidence="1 2">
    <name type="scientific">Desmophyllum pertusum</name>
    <dbReference type="NCBI Taxonomy" id="174260"/>
    <lineage>
        <taxon>Eukaryota</taxon>
        <taxon>Metazoa</taxon>
        <taxon>Cnidaria</taxon>
        <taxon>Anthozoa</taxon>
        <taxon>Hexacorallia</taxon>
        <taxon>Scleractinia</taxon>
        <taxon>Caryophylliina</taxon>
        <taxon>Caryophylliidae</taxon>
        <taxon>Desmophyllum</taxon>
    </lineage>
</organism>
<sequence>MKPSINSELVISLAKHLSGERSFPTPLDVGNAFVLGVSKKETLVKQELLAINRFLCCRGLAIIGRDKVNVFRRAMVDGSTFSCARIVQTLCLVRKNAILSRRRVLLYGLGLK</sequence>
<dbReference type="AlphaFoldDB" id="A0A9X0A1G7"/>
<dbReference type="Proteomes" id="UP001163046">
    <property type="component" value="Unassembled WGS sequence"/>
</dbReference>
<dbReference type="OrthoDB" id="5953489at2759"/>
<evidence type="ECO:0000313" key="1">
    <source>
        <dbReference type="EMBL" id="KAJ7391270.1"/>
    </source>
</evidence>
<proteinExistence type="predicted"/>
<reference evidence="1" key="1">
    <citation type="submission" date="2023-01" db="EMBL/GenBank/DDBJ databases">
        <title>Genome assembly of the deep-sea coral Lophelia pertusa.</title>
        <authorList>
            <person name="Herrera S."/>
            <person name="Cordes E."/>
        </authorList>
    </citation>
    <scope>NUCLEOTIDE SEQUENCE</scope>
    <source>
        <strain evidence="1">USNM1676648</strain>
        <tissue evidence="1">Polyp</tissue>
    </source>
</reference>
<gene>
    <name evidence="1" type="ORF">OS493_019402</name>
</gene>
<protein>
    <submittedName>
        <fullName evidence="1">Uncharacterized protein</fullName>
    </submittedName>
</protein>
<name>A0A9X0A1G7_9CNID</name>
<dbReference type="EMBL" id="MU825407">
    <property type="protein sequence ID" value="KAJ7391270.1"/>
    <property type="molecule type" value="Genomic_DNA"/>
</dbReference>
<evidence type="ECO:0000313" key="2">
    <source>
        <dbReference type="Proteomes" id="UP001163046"/>
    </source>
</evidence>
<accession>A0A9X0A1G7</accession>
<keyword evidence="2" id="KW-1185">Reference proteome</keyword>
<comment type="caution">
    <text evidence="1">The sequence shown here is derived from an EMBL/GenBank/DDBJ whole genome shotgun (WGS) entry which is preliminary data.</text>
</comment>